<dbReference type="Gene3D" id="1.10.150.20">
    <property type="entry name" value="5' to 3' exonuclease, C-terminal subdomain"/>
    <property type="match status" value="1"/>
</dbReference>
<dbReference type="Gene3D" id="3.40.50.300">
    <property type="entry name" value="P-loop containing nucleotide triphosphate hydrolases"/>
    <property type="match status" value="1"/>
</dbReference>
<sequence length="1297" mass="146528">MLLERIEIDQLGPLQRVQLGPFSPKLNAILGPAGSGKTTVLRFLREMMQGNQRYASLNDPQRGRVVWAGHDGLWHCVRESDGRFSTELESRSGRPVDRRHAVDPRFVSWSPSVIDGIISSSDQQSITAAIAAAQRAGLDTTLATVHPEQPQITRLQRRVAELDRLLTDLPAESESMQTLESRRAALTAELAEIDRHSAAAREHSDTDAQRRRLLEREADVDHDILRLRDQEVELRRMLAEIDAELQSNADHSFADQTRYAIAETHRRQLEDLDGQLIRWRRTLRDIRQLRSRLETGSYHEDSHNSGAGSGGPYRHEYAPHTEFYRYGSAEADASQTPDSLNSLEARLEATQREIEWLSSRYDLDYRDAPDYSTGGYAGLGTTEIARRLQSLSQQLQRINSRLFASPLADSTPQFVESRSELLSCETEILAAIDHLIRHRHDMLKRIAGQHNVPYEQIVSAFGDWRQCQDHPHLYDWLLSEGCPPKLSDPHAYSTRVARLESDHADYSHELDRVVNRLENSITELRRLRAQRLRLPNRPQPAPLRHREQVLQELDHVRELLSRYEARGRYVREREDCLTQIASLRRPVTRESSLATRASYWLQRLTAGRHRKIHWSPSEQVAGNHALADHSSHSPTAGVSVDGHDTHRLSGEEHYLAALAVRMAAIDELARRGHGVPLLMETPSLLDTYSLRDTYGRAATATGYHDHYTDHAWHASHILPQWLDTVTAFADAGHQTIVLTPSRAISDRIQAIGGSVHHLHSTTRQVVAFRSPITRPQAPIHPVQDINRDLDMAWRETYYASDAEPSIRPFAPPVEVYSAYQPEASARIYDPANEPRGVTNAERREVPASPFFLTADSLVDQAPSVDAVAGARLRGVGVSRIGQLLVADPGRLADALGMNQVDERAVLRWQNEARLMCRVPQLRAFDARVLVGCGITDPKNLAAMHPGELLDKVESFFATDRGRQILRSGSSYELSRITSWIAAANRSVSREGRHGSRSTRVSQSSSRARSSQSRSTRKSRETRRDATDGFDRDGYDAAGFDRSGYDRSGYDRDGYNRNGFSRAGLNRQGYDRHGRRPGSTDNDRSDNRSSSRSSRKQRSRSERRRERAQQECEVRQVETQPRTSRDQDERQPTQRDVVSLESAGSSNTSSDREWRFYLERKSPIVDAPTIGPRTAHKLEKIGLYTVDDLLQADADEVADQLGNRRIDGEEVRNWQRQASLVCRIPMLRGHDAQLLVAAEVFEPEQVAGYDPQSLLGLIDAVVDSSEGKRILRGSAAPDLDEINEWIEYATHHRDLRAA</sequence>
<dbReference type="KEGG" id="rul:UC8_04710"/>
<evidence type="ECO:0000313" key="5">
    <source>
        <dbReference type="Proteomes" id="UP000325286"/>
    </source>
</evidence>
<feature type="compositionally biased region" description="Low complexity" evidence="2">
    <location>
        <begin position="997"/>
        <end position="1013"/>
    </location>
</feature>
<dbReference type="PANTHER" id="PTHR32114">
    <property type="entry name" value="ABC TRANSPORTER ABCH.3"/>
    <property type="match status" value="1"/>
</dbReference>
<dbReference type="EMBL" id="CP042914">
    <property type="protein sequence ID" value="QEG38514.1"/>
    <property type="molecule type" value="Genomic_DNA"/>
</dbReference>
<feature type="compositionally biased region" description="Basic and acidic residues" evidence="2">
    <location>
        <begin position="1042"/>
        <end position="1054"/>
    </location>
</feature>
<accession>A0A5B9QI24</accession>
<feature type="region of interest" description="Disordered" evidence="2">
    <location>
        <begin position="987"/>
        <end position="1150"/>
    </location>
</feature>
<feature type="compositionally biased region" description="Basic and acidic residues" evidence="2">
    <location>
        <begin position="1098"/>
        <end position="1115"/>
    </location>
</feature>
<evidence type="ECO:0000256" key="1">
    <source>
        <dbReference type="SAM" id="Coils"/>
    </source>
</evidence>
<feature type="region of interest" description="Disordered" evidence="2">
    <location>
        <begin position="625"/>
        <end position="644"/>
    </location>
</feature>
<dbReference type="InterPro" id="IPR027417">
    <property type="entry name" value="P-loop_NTPase"/>
</dbReference>
<feature type="compositionally biased region" description="Basic and acidic residues" evidence="2">
    <location>
        <begin position="1122"/>
        <end position="1132"/>
    </location>
</feature>
<dbReference type="SUPFAM" id="SSF52540">
    <property type="entry name" value="P-loop containing nucleoside triphosphate hydrolases"/>
    <property type="match status" value="1"/>
</dbReference>
<proteinExistence type="predicted"/>
<protein>
    <recommendedName>
        <fullName evidence="3">DUF4332 domain-containing protein</fullName>
    </recommendedName>
</protein>
<evidence type="ECO:0000313" key="4">
    <source>
        <dbReference type="EMBL" id="QEG38514.1"/>
    </source>
</evidence>
<feature type="coiled-coil region" evidence="1">
    <location>
        <begin position="496"/>
        <end position="566"/>
    </location>
</feature>
<dbReference type="Pfam" id="PF14229">
    <property type="entry name" value="DUF4332"/>
    <property type="match status" value="2"/>
</dbReference>
<dbReference type="Proteomes" id="UP000325286">
    <property type="component" value="Chromosome"/>
</dbReference>
<keyword evidence="5" id="KW-1185">Reference proteome</keyword>
<feature type="compositionally biased region" description="Basic and acidic residues" evidence="2">
    <location>
        <begin position="1017"/>
        <end position="1034"/>
    </location>
</feature>
<feature type="domain" description="DUF4332" evidence="3">
    <location>
        <begin position="1168"/>
        <end position="1290"/>
    </location>
</feature>
<keyword evidence="1" id="KW-0175">Coiled coil</keyword>
<gene>
    <name evidence="4" type="ORF">UC8_04710</name>
</gene>
<evidence type="ECO:0000256" key="2">
    <source>
        <dbReference type="SAM" id="MobiDB-lite"/>
    </source>
</evidence>
<evidence type="ECO:0000259" key="3">
    <source>
        <dbReference type="Pfam" id="PF14229"/>
    </source>
</evidence>
<dbReference type="PANTHER" id="PTHR32114:SF2">
    <property type="entry name" value="ABC TRANSPORTER ABCH.3"/>
    <property type="match status" value="1"/>
</dbReference>
<dbReference type="OrthoDB" id="219171at2"/>
<dbReference type="RefSeq" id="WP_068142035.1">
    <property type="nucleotide sequence ID" value="NZ_CP042914.1"/>
</dbReference>
<dbReference type="InterPro" id="IPR025567">
    <property type="entry name" value="DUF4332"/>
</dbReference>
<organism evidence="4 5">
    <name type="scientific">Roseimaritima ulvae</name>
    <dbReference type="NCBI Taxonomy" id="980254"/>
    <lineage>
        <taxon>Bacteria</taxon>
        <taxon>Pseudomonadati</taxon>
        <taxon>Planctomycetota</taxon>
        <taxon>Planctomycetia</taxon>
        <taxon>Pirellulales</taxon>
        <taxon>Pirellulaceae</taxon>
        <taxon>Roseimaritima</taxon>
    </lineage>
</organism>
<reference evidence="4 5" key="1">
    <citation type="submission" date="2019-08" db="EMBL/GenBank/DDBJ databases">
        <title>Deep-cultivation of Planctomycetes and their phenomic and genomic characterization uncovers novel biology.</title>
        <authorList>
            <person name="Wiegand S."/>
            <person name="Jogler M."/>
            <person name="Boedeker C."/>
            <person name="Pinto D."/>
            <person name="Vollmers J."/>
            <person name="Rivas-Marin E."/>
            <person name="Kohn T."/>
            <person name="Peeters S.H."/>
            <person name="Heuer A."/>
            <person name="Rast P."/>
            <person name="Oberbeckmann S."/>
            <person name="Bunk B."/>
            <person name="Jeske O."/>
            <person name="Meyerdierks A."/>
            <person name="Storesund J.E."/>
            <person name="Kallscheuer N."/>
            <person name="Luecker S."/>
            <person name="Lage O.M."/>
            <person name="Pohl T."/>
            <person name="Merkel B.J."/>
            <person name="Hornburger P."/>
            <person name="Mueller R.-W."/>
            <person name="Bruemmer F."/>
            <person name="Labrenz M."/>
            <person name="Spormann A.M."/>
            <person name="Op den Camp H."/>
            <person name="Overmann J."/>
            <person name="Amann R."/>
            <person name="Jetten M.S.M."/>
            <person name="Mascher T."/>
            <person name="Medema M.H."/>
            <person name="Devos D.P."/>
            <person name="Kaster A.-K."/>
            <person name="Ovreas L."/>
            <person name="Rohde M."/>
            <person name="Galperin M.Y."/>
            <person name="Jogler C."/>
        </authorList>
    </citation>
    <scope>NUCLEOTIDE SEQUENCE [LARGE SCALE GENOMIC DNA]</scope>
    <source>
        <strain evidence="4 5">UC8</strain>
    </source>
</reference>
<name>A0A5B9QI24_9BACT</name>
<feature type="domain" description="DUF4332" evidence="3">
    <location>
        <begin position="868"/>
        <end position="984"/>
    </location>
</feature>